<protein>
    <submittedName>
        <fullName evidence="1">Uncharacterized protein</fullName>
    </submittedName>
</protein>
<dbReference type="EMBL" id="BAAAMU010000059">
    <property type="protein sequence ID" value="GAA1658847.1"/>
    <property type="molecule type" value="Genomic_DNA"/>
</dbReference>
<evidence type="ECO:0000313" key="2">
    <source>
        <dbReference type="Proteomes" id="UP001500064"/>
    </source>
</evidence>
<accession>A0ABN2FU17</accession>
<reference evidence="1 2" key="1">
    <citation type="journal article" date="2019" name="Int. J. Syst. Evol. Microbiol.">
        <title>The Global Catalogue of Microorganisms (GCM) 10K type strain sequencing project: providing services to taxonomists for standard genome sequencing and annotation.</title>
        <authorList>
            <consortium name="The Broad Institute Genomics Platform"/>
            <consortium name="The Broad Institute Genome Sequencing Center for Infectious Disease"/>
            <person name="Wu L."/>
            <person name="Ma J."/>
        </authorList>
    </citation>
    <scope>NUCLEOTIDE SEQUENCE [LARGE SCALE GENOMIC DNA]</scope>
    <source>
        <strain evidence="1 2">JCM 13929</strain>
    </source>
</reference>
<keyword evidence="2" id="KW-1185">Reference proteome</keyword>
<proteinExistence type="predicted"/>
<comment type="caution">
    <text evidence="1">The sequence shown here is derived from an EMBL/GenBank/DDBJ whole genome shotgun (WGS) entry which is preliminary data.</text>
</comment>
<sequence>MVDDQKLPVGAGDGELVALQLQIAGLRMAEPGDLRLAAAYAVASPQRAEPVALERQLAYERRQARIVVARPQGGAELGDDARRGLRPVPVRLPVPVGRGRPRAAG</sequence>
<name>A0ABN2FU17_9ACTN</name>
<evidence type="ECO:0000313" key="1">
    <source>
        <dbReference type="EMBL" id="GAA1658847.1"/>
    </source>
</evidence>
<dbReference type="Proteomes" id="UP001500064">
    <property type="component" value="Unassembled WGS sequence"/>
</dbReference>
<organism evidence="1 2">
    <name type="scientific">Nonomuraea maheshkhaliensis</name>
    <dbReference type="NCBI Taxonomy" id="419590"/>
    <lineage>
        <taxon>Bacteria</taxon>
        <taxon>Bacillati</taxon>
        <taxon>Actinomycetota</taxon>
        <taxon>Actinomycetes</taxon>
        <taxon>Streptosporangiales</taxon>
        <taxon>Streptosporangiaceae</taxon>
        <taxon>Nonomuraea</taxon>
    </lineage>
</organism>
<gene>
    <name evidence="1" type="ORF">GCM10009733_065660</name>
</gene>